<keyword evidence="5" id="KW-1185">Reference proteome</keyword>
<dbReference type="PANTHER" id="PTHR46353:SF23">
    <property type="entry name" value="C2H2 ZINC FINGER-CONTAINING PROTEIN-RELATED"/>
    <property type="match status" value="1"/>
</dbReference>
<proteinExistence type="predicted"/>
<dbReference type="PROSITE" id="PS00028">
    <property type="entry name" value="ZINC_FINGER_C2H2_1"/>
    <property type="match status" value="1"/>
</dbReference>
<dbReference type="PANTHER" id="PTHR46353">
    <property type="entry name" value="ZINC FINGER PROTEIN 5"/>
    <property type="match status" value="1"/>
</dbReference>
<dbReference type="Proteomes" id="UP001497522">
    <property type="component" value="Chromosome 7"/>
</dbReference>
<dbReference type="InterPro" id="IPR044299">
    <property type="entry name" value="GIS3/ZFP5/ZFP6"/>
</dbReference>
<evidence type="ECO:0000313" key="4">
    <source>
        <dbReference type="EMBL" id="CAK9879496.1"/>
    </source>
</evidence>
<feature type="compositionally biased region" description="Polar residues" evidence="2">
    <location>
        <begin position="20"/>
        <end position="37"/>
    </location>
</feature>
<protein>
    <recommendedName>
        <fullName evidence="3">C2H2-type domain-containing protein</fullName>
    </recommendedName>
</protein>
<evidence type="ECO:0000259" key="3">
    <source>
        <dbReference type="PROSITE" id="PS50157"/>
    </source>
</evidence>
<gene>
    <name evidence="4" type="ORF">CSSPJE1EN2_LOCUS21016</name>
</gene>
<evidence type="ECO:0000256" key="2">
    <source>
        <dbReference type="SAM" id="MobiDB-lite"/>
    </source>
</evidence>
<feature type="region of interest" description="Disordered" evidence="2">
    <location>
        <begin position="1"/>
        <end position="91"/>
    </location>
</feature>
<reference evidence="4" key="1">
    <citation type="submission" date="2024-03" db="EMBL/GenBank/DDBJ databases">
        <authorList>
            <consortium name="ELIXIR-Norway"/>
            <consortium name="Elixir Norway"/>
        </authorList>
    </citation>
    <scope>NUCLEOTIDE SEQUENCE</scope>
</reference>
<name>A0ABP1BUI5_9BRYO</name>
<dbReference type="SUPFAM" id="SSF57667">
    <property type="entry name" value="beta-beta-alpha zinc fingers"/>
    <property type="match status" value="1"/>
</dbReference>
<dbReference type="Gene3D" id="3.30.160.60">
    <property type="entry name" value="Classic Zinc Finger"/>
    <property type="match status" value="1"/>
</dbReference>
<dbReference type="InterPro" id="IPR036236">
    <property type="entry name" value="Znf_C2H2_sf"/>
</dbReference>
<organism evidence="4 5">
    <name type="scientific">Sphagnum jensenii</name>
    <dbReference type="NCBI Taxonomy" id="128206"/>
    <lineage>
        <taxon>Eukaryota</taxon>
        <taxon>Viridiplantae</taxon>
        <taxon>Streptophyta</taxon>
        <taxon>Embryophyta</taxon>
        <taxon>Bryophyta</taxon>
        <taxon>Sphagnophytina</taxon>
        <taxon>Sphagnopsida</taxon>
        <taxon>Sphagnales</taxon>
        <taxon>Sphagnaceae</taxon>
        <taxon>Sphagnum</taxon>
    </lineage>
</organism>
<evidence type="ECO:0000256" key="1">
    <source>
        <dbReference type="PROSITE-ProRule" id="PRU00042"/>
    </source>
</evidence>
<evidence type="ECO:0000313" key="5">
    <source>
        <dbReference type="Proteomes" id="UP001497522"/>
    </source>
</evidence>
<feature type="compositionally biased region" description="Polar residues" evidence="2">
    <location>
        <begin position="53"/>
        <end position="69"/>
    </location>
</feature>
<keyword evidence="1" id="KW-0479">Metal-binding</keyword>
<keyword evidence="1" id="KW-0863">Zinc-finger</keyword>
<feature type="domain" description="C2H2-type" evidence="3">
    <location>
        <begin position="95"/>
        <end position="122"/>
    </location>
</feature>
<accession>A0ABP1BUI5</accession>
<dbReference type="InterPro" id="IPR013087">
    <property type="entry name" value="Znf_C2H2_type"/>
</dbReference>
<sequence length="234" mass="26068">MASWYSPLKVSEDREARNGDVSSNVEQESQLINGPQESSISGSSSTPWKGRVRSSNIVHGSSQTSSINSHVDGESSELEKSEGSPSVPLNENRKYDCHFCKREFASSQALGGHQNAHKRERQVDKRAQMHANRMLQCSLPLPTFYMPHNHGSPRDHSAHGHFVEHSPSILHAPTFGIHVNKAITNSDIRLTTALQDLLMNMPTLFKCHCSCTCIQDSHKSDRVGFHPLQLHLLK</sequence>
<keyword evidence="1" id="KW-0862">Zinc</keyword>
<feature type="compositionally biased region" description="Basic and acidic residues" evidence="2">
    <location>
        <begin position="71"/>
        <end position="82"/>
    </location>
</feature>
<dbReference type="PROSITE" id="PS50157">
    <property type="entry name" value="ZINC_FINGER_C2H2_2"/>
    <property type="match status" value="1"/>
</dbReference>
<dbReference type="EMBL" id="OZ023708">
    <property type="protein sequence ID" value="CAK9879496.1"/>
    <property type="molecule type" value="Genomic_DNA"/>
</dbReference>